<protein>
    <submittedName>
        <fullName evidence="1">Uncharacterized protein</fullName>
    </submittedName>
</protein>
<keyword evidence="2" id="KW-1185">Reference proteome</keyword>
<organism evidence="1 2">
    <name type="scientific">Adhaeribacter soli</name>
    <dbReference type="NCBI Taxonomy" id="2607655"/>
    <lineage>
        <taxon>Bacteria</taxon>
        <taxon>Pseudomonadati</taxon>
        <taxon>Bacteroidota</taxon>
        <taxon>Cytophagia</taxon>
        <taxon>Cytophagales</taxon>
        <taxon>Hymenobacteraceae</taxon>
        <taxon>Adhaeribacter</taxon>
    </lineage>
</organism>
<gene>
    <name evidence="1" type="ORF">F0P94_18005</name>
</gene>
<accession>A0A5N1INJ6</accession>
<proteinExistence type="predicted"/>
<dbReference type="Proteomes" id="UP000326570">
    <property type="component" value="Unassembled WGS sequence"/>
</dbReference>
<evidence type="ECO:0000313" key="1">
    <source>
        <dbReference type="EMBL" id="KAA9325477.1"/>
    </source>
</evidence>
<dbReference type="EMBL" id="VTWT01000012">
    <property type="protein sequence ID" value="KAA9325477.1"/>
    <property type="molecule type" value="Genomic_DNA"/>
</dbReference>
<dbReference type="AlphaFoldDB" id="A0A5N1INJ6"/>
<evidence type="ECO:0000313" key="2">
    <source>
        <dbReference type="Proteomes" id="UP000326570"/>
    </source>
</evidence>
<reference evidence="1 2" key="1">
    <citation type="submission" date="2019-09" db="EMBL/GenBank/DDBJ databases">
        <title>Genome sequence of Adhaeribacter sp. M2.</title>
        <authorList>
            <person name="Srinivasan S."/>
        </authorList>
    </citation>
    <scope>NUCLEOTIDE SEQUENCE [LARGE SCALE GENOMIC DNA]</scope>
    <source>
        <strain evidence="1 2">M2</strain>
    </source>
</reference>
<comment type="caution">
    <text evidence="1">The sequence shown here is derived from an EMBL/GenBank/DDBJ whole genome shotgun (WGS) entry which is preliminary data.</text>
</comment>
<dbReference type="RefSeq" id="WP_150905662.1">
    <property type="nucleotide sequence ID" value="NZ_VTWT01000012.1"/>
</dbReference>
<name>A0A5N1INJ6_9BACT</name>
<sequence length="69" mass="7321">MAFSSNYRAWRTAAKATLLNTSFSNSAEETSSMAAFSAPRALAGNKLPANGAPKTKSSFFENLLLSMSV</sequence>